<dbReference type="InParanoid" id="A0A0H2QY09"/>
<dbReference type="AlphaFoldDB" id="A0A0H2QY09"/>
<gene>
    <name evidence="1" type="ORF">SCHPADRAFT_947839</name>
</gene>
<dbReference type="SUPFAM" id="SSF50104">
    <property type="entry name" value="Translation proteins SH3-like domain"/>
    <property type="match status" value="1"/>
</dbReference>
<protein>
    <recommendedName>
        <fullName evidence="3">KOW domain-containing protein</fullName>
    </recommendedName>
</protein>
<dbReference type="InterPro" id="IPR014722">
    <property type="entry name" value="Rib_uL2_dom2"/>
</dbReference>
<organism evidence="1 2">
    <name type="scientific">Schizopora paradoxa</name>
    <dbReference type="NCBI Taxonomy" id="27342"/>
    <lineage>
        <taxon>Eukaryota</taxon>
        <taxon>Fungi</taxon>
        <taxon>Dikarya</taxon>
        <taxon>Basidiomycota</taxon>
        <taxon>Agaricomycotina</taxon>
        <taxon>Agaricomycetes</taxon>
        <taxon>Hymenochaetales</taxon>
        <taxon>Schizoporaceae</taxon>
        <taxon>Schizopora</taxon>
    </lineage>
</organism>
<name>A0A0H2QY09_9AGAM</name>
<proteinExistence type="predicted"/>
<evidence type="ECO:0008006" key="3">
    <source>
        <dbReference type="Google" id="ProtNLM"/>
    </source>
</evidence>
<dbReference type="Proteomes" id="UP000053477">
    <property type="component" value="Unassembled WGS sequence"/>
</dbReference>
<dbReference type="Gene3D" id="2.30.30.30">
    <property type="match status" value="2"/>
</dbReference>
<dbReference type="EMBL" id="KQ086622">
    <property type="protein sequence ID" value="KLO04264.1"/>
    <property type="molecule type" value="Genomic_DNA"/>
</dbReference>
<evidence type="ECO:0000313" key="2">
    <source>
        <dbReference type="Proteomes" id="UP000053477"/>
    </source>
</evidence>
<accession>A0A0H2QY09</accession>
<reference evidence="1 2" key="1">
    <citation type="submission" date="2015-04" db="EMBL/GenBank/DDBJ databases">
        <title>Complete genome sequence of Schizopora paradoxa KUC8140, a cosmopolitan wood degrader in East Asia.</title>
        <authorList>
            <consortium name="DOE Joint Genome Institute"/>
            <person name="Min B."/>
            <person name="Park H."/>
            <person name="Jang Y."/>
            <person name="Kim J.-J."/>
            <person name="Kim K.H."/>
            <person name="Pangilinan J."/>
            <person name="Lipzen A."/>
            <person name="Riley R."/>
            <person name="Grigoriev I.V."/>
            <person name="Spatafora J.W."/>
            <person name="Choi I.-G."/>
        </authorList>
    </citation>
    <scope>NUCLEOTIDE SEQUENCE [LARGE SCALE GENOMIC DNA]</scope>
    <source>
        <strain evidence="1 2">KUC8140</strain>
    </source>
</reference>
<evidence type="ECO:0000313" key="1">
    <source>
        <dbReference type="EMBL" id="KLO04264.1"/>
    </source>
</evidence>
<sequence>MYARVVEPPVLQTVNVQIDDTPSGPPNNQKPIVAVEVTALTRIFREGDFVEVNSGLYLGRRGVVVSTDDITITVQDDAQSDSITVPWCYIDYDTSQDTSALPIGTGKPPTSQPHPPETKCMDHLAIEAVGQQVYVWKGKWKGKIGIVKSMSGLSAAVAFVSSYILGGNLRNVKRDDLVNISMQTLLTGKPPVLTPAEYISFSSFLEDALSHRSTTPPPPIGDDDFPTPAHSDEPFFTLLANRCGFSIRKLLEFARPTRS</sequence>
<keyword evidence="2" id="KW-1185">Reference proteome</keyword>
<dbReference type="InterPro" id="IPR008991">
    <property type="entry name" value="Translation_prot_SH3-like_sf"/>
</dbReference>